<dbReference type="EMBL" id="AZFB01000003">
    <property type="protein sequence ID" value="KRL63471.1"/>
    <property type="molecule type" value="Genomic_DNA"/>
</dbReference>
<dbReference type="InterPro" id="IPR004276">
    <property type="entry name" value="GlycoTrans_28_N"/>
</dbReference>
<dbReference type="RefSeq" id="WP_027825453.1">
    <property type="nucleotide sequence ID" value="NZ_AZFB01000003.1"/>
</dbReference>
<dbReference type="eggNOG" id="COG0707">
    <property type="taxonomic scope" value="Bacteria"/>
</dbReference>
<keyword evidence="2 10" id="KW-0132">Cell division</keyword>
<keyword evidence="14" id="KW-1185">Reference proteome</keyword>
<dbReference type="CDD" id="cd03785">
    <property type="entry name" value="GT28_MurG"/>
    <property type="match status" value="1"/>
</dbReference>
<dbReference type="GO" id="GO:0071555">
    <property type="term" value="P:cell wall organization"/>
    <property type="evidence" value="ECO:0007669"/>
    <property type="project" value="UniProtKB-KW"/>
</dbReference>
<evidence type="ECO:0000313" key="14">
    <source>
        <dbReference type="Proteomes" id="UP000051931"/>
    </source>
</evidence>
<dbReference type="Proteomes" id="UP000051931">
    <property type="component" value="Unassembled WGS sequence"/>
</dbReference>
<keyword evidence="6 10" id="KW-0573">Peptidoglycan synthesis</keyword>
<evidence type="ECO:0000313" key="13">
    <source>
        <dbReference type="EMBL" id="KRL63471.1"/>
    </source>
</evidence>
<feature type="binding site" evidence="10">
    <location>
        <position position="255"/>
    </location>
    <ligand>
        <name>UDP-N-acetyl-alpha-D-glucosamine</name>
        <dbReference type="ChEBI" id="CHEBI:57705"/>
    </ligand>
</feature>
<dbReference type="HAMAP" id="MF_00033">
    <property type="entry name" value="MurG"/>
    <property type="match status" value="1"/>
</dbReference>
<dbReference type="GO" id="GO:0050511">
    <property type="term" value="F:undecaprenyldiphospho-muramoylpentapeptide beta-N-acetylglucosaminyltransferase activity"/>
    <property type="evidence" value="ECO:0007669"/>
    <property type="project" value="UniProtKB-UniRule"/>
</dbReference>
<comment type="catalytic activity">
    <reaction evidence="10">
        <text>Mur2Ac(oyl-L-Ala-gamma-D-Glu-L-Lys-D-Ala-D-Ala)-di-trans,octa-cis-undecaprenyl diphosphate + UDP-N-acetyl-alpha-D-glucosamine = beta-D-GlcNAc-(1-&gt;4)-Mur2Ac(oyl-L-Ala-gamma-D-Glu-L-Lys-D-Ala-D-Ala)-di-trans,octa-cis-undecaprenyl diphosphate + UDP + H(+)</text>
        <dbReference type="Rhea" id="RHEA:23192"/>
        <dbReference type="ChEBI" id="CHEBI:15378"/>
        <dbReference type="ChEBI" id="CHEBI:57705"/>
        <dbReference type="ChEBI" id="CHEBI:58223"/>
        <dbReference type="ChEBI" id="CHEBI:60032"/>
        <dbReference type="ChEBI" id="CHEBI:60033"/>
        <dbReference type="EC" id="2.4.1.227"/>
    </reaction>
</comment>
<dbReference type="NCBIfam" id="TIGR01133">
    <property type="entry name" value="murG"/>
    <property type="match status" value="1"/>
</dbReference>
<dbReference type="PATRIC" id="fig|1122152.4.peg.726"/>
<dbReference type="GO" id="GO:0005886">
    <property type="term" value="C:plasma membrane"/>
    <property type="evidence" value="ECO:0007669"/>
    <property type="project" value="UniProtKB-SubCell"/>
</dbReference>
<feature type="binding site" evidence="10">
    <location>
        <position position="200"/>
    </location>
    <ligand>
        <name>UDP-N-acetyl-alpha-D-glucosamine</name>
        <dbReference type="ChEBI" id="CHEBI:57705"/>
    </ligand>
</feature>
<name>A0A0R1S328_9LACO</name>
<evidence type="ECO:0000256" key="2">
    <source>
        <dbReference type="ARBA" id="ARBA00022618"/>
    </source>
</evidence>
<dbReference type="AlphaFoldDB" id="A0A0R1S328"/>
<evidence type="ECO:0000256" key="4">
    <source>
        <dbReference type="ARBA" id="ARBA00022679"/>
    </source>
</evidence>
<dbReference type="SUPFAM" id="SSF53756">
    <property type="entry name" value="UDP-Glycosyltransferase/glycogen phosphorylase"/>
    <property type="match status" value="1"/>
</dbReference>
<keyword evidence="9 10" id="KW-0961">Cell wall biogenesis/degradation</keyword>
<dbReference type="Pfam" id="PF03033">
    <property type="entry name" value="Glyco_transf_28"/>
    <property type="match status" value="1"/>
</dbReference>
<feature type="binding site" evidence="10">
    <location>
        <position position="300"/>
    </location>
    <ligand>
        <name>UDP-N-acetyl-alpha-D-glucosamine</name>
        <dbReference type="ChEBI" id="CHEBI:57705"/>
    </ligand>
</feature>
<evidence type="ECO:0000256" key="1">
    <source>
        <dbReference type="ARBA" id="ARBA00022475"/>
    </source>
</evidence>
<comment type="function">
    <text evidence="10">Cell wall formation. Catalyzes the transfer of a GlcNAc subunit on undecaprenyl-pyrophosphoryl-MurNAc-pentapeptide (lipid intermediate I) to form undecaprenyl-pyrophosphoryl-MurNAc-(pentapeptide)GlcNAc (lipid intermediate II).</text>
</comment>
<evidence type="ECO:0000259" key="12">
    <source>
        <dbReference type="Pfam" id="PF04101"/>
    </source>
</evidence>
<comment type="similarity">
    <text evidence="10">Belongs to the glycosyltransferase 28 family. MurG subfamily.</text>
</comment>
<keyword evidence="3 10" id="KW-0328">Glycosyltransferase</keyword>
<feature type="domain" description="Glycosyltransferase family 28 N-terminal" evidence="11">
    <location>
        <begin position="3"/>
        <end position="143"/>
    </location>
</feature>
<evidence type="ECO:0000256" key="9">
    <source>
        <dbReference type="ARBA" id="ARBA00023316"/>
    </source>
</evidence>
<protein>
    <recommendedName>
        <fullName evidence="10">UDP-N-acetylglucosamine--N-acetylmuramyl-(pentapeptide) pyrophosphoryl-undecaprenol N-acetylglucosamine transferase</fullName>
        <ecNumber evidence="10">2.4.1.227</ecNumber>
    </recommendedName>
    <alternativeName>
        <fullName evidence="10">Undecaprenyl-PP-MurNAc-pentapeptide-UDPGlcNAc GlcNAc transferase</fullName>
    </alternativeName>
</protein>
<dbReference type="Gene3D" id="3.40.50.2000">
    <property type="entry name" value="Glycogen Phosphorylase B"/>
    <property type="match status" value="2"/>
</dbReference>
<organism evidence="13 14">
    <name type="scientific">Lactobacillus psittaci DSM 15354</name>
    <dbReference type="NCBI Taxonomy" id="1122152"/>
    <lineage>
        <taxon>Bacteria</taxon>
        <taxon>Bacillati</taxon>
        <taxon>Bacillota</taxon>
        <taxon>Bacilli</taxon>
        <taxon>Lactobacillales</taxon>
        <taxon>Lactobacillaceae</taxon>
        <taxon>Lactobacillus</taxon>
    </lineage>
</organism>
<keyword evidence="1 10" id="KW-1003">Cell membrane</keyword>
<reference evidence="13 14" key="1">
    <citation type="journal article" date="2015" name="Genome Announc.">
        <title>Expanding the biotechnology potential of lactobacilli through comparative genomics of 213 strains and associated genera.</title>
        <authorList>
            <person name="Sun Z."/>
            <person name="Harris H.M."/>
            <person name="McCann A."/>
            <person name="Guo C."/>
            <person name="Argimon S."/>
            <person name="Zhang W."/>
            <person name="Yang X."/>
            <person name="Jeffery I.B."/>
            <person name="Cooney J.C."/>
            <person name="Kagawa T.F."/>
            <person name="Liu W."/>
            <person name="Song Y."/>
            <person name="Salvetti E."/>
            <person name="Wrobel A."/>
            <person name="Rasinkangas P."/>
            <person name="Parkhill J."/>
            <person name="Rea M.C."/>
            <person name="O'Sullivan O."/>
            <person name="Ritari J."/>
            <person name="Douillard F.P."/>
            <person name="Paul Ross R."/>
            <person name="Yang R."/>
            <person name="Briner A.E."/>
            <person name="Felis G.E."/>
            <person name="de Vos W.M."/>
            <person name="Barrangou R."/>
            <person name="Klaenhammer T.R."/>
            <person name="Caufield P.W."/>
            <person name="Cui Y."/>
            <person name="Zhang H."/>
            <person name="O'Toole P.W."/>
        </authorList>
    </citation>
    <scope>NUCLEOTIDE SEQUENCE [LARGE SCALE GENOMIC DNA]</scope>
    <source>
        <strain evidence="13 14">DSM 15354</strain>
    </source>
</reference>
<dbReference type="OrthoDB" id="9808936at2"/>
<dbReference type="PANTHER" id="PTHR21015:SF22">
    <property type="entry name" value="GLYCOSYLTRANSFERASE"/>
    <property type="match status" value="1"/>
</dbReference>
<proteinExistence type="inferred from homology"/>
<dbReference type="GO" id="GO:0051301">
    <property type="term" value="P:cell division"/>
    <property type="evidence" value="ECO:0007669"/>
    <property type="project" value="UniProtKB-KW"/>
</dbReference>
<accession>A0A0R1S328</accession>
<dbReference type="PANTHER" id="PTHR21015">
    <property type="entry name" value="UDP-N-ACETYLGLUCOSAMINE--N-ACETYLMURAMYL-(PENTAPEPTIDE) PYROPHOSPHORYL-UNDECAPRENOL N-ACETYLGLUCOSAMINE TRANSFERASE 1"/>
    <property type="match status" value="1"/>
</dbReference>
<feature type="domain" description="Glycosyl transferase family 28 C-terminal" evidence="12">
    <location>
        <begin position="193"/>
        <end position="358"/>
    </location>
</feature>
<evidence type="ECO:0000256" key="5">
    <source>
        <dbReference type="ARBA" id="ARBA00022960"/>
    </source>
</evidence>
<comment type="caution">
    <text evidence="10">Lacks conserved residue(s) required for the propagation of feature annotation.</text>
</comment>
<keyword evidence="5 10" id="KW-0133">Cell shape</keyword>
<dbReference type="Pfam" id="PF04101">
    <property type="entry name" value="Glyco_tran_28_C"/>
    <property type="match status" value="1"/>
</dbReference>
<dbReference type="InterPro" id="IPR006009">
    <property type="entry name" value="GlcNAc_MurG"/>
</dbReference>
<dbReference type="UniPathway" id="UPA00219"/>
<comment type="pathway">
    <text evidence="10">Cell wall biogenesis; peptidoglycan biosynthesis.</text>
</comment>
<dbReference type="STRING" id="1122152.GCA_000425905_00149"/>
<evidence type="ECO:0000256" key="7">
    <source>
        <dbReference type="ARBA" id="ARBA00023136"/>
    </source>
</evidence>
<dbReference type="GO" id="GO:0005975">
    <property type="term" value="P:carbohydrate metabolic process"/>
    <property type="evidence" value="ECO:0007669"/>
    <property type="project" value="InterPro"/>
</dbReference>
<feature type="binding site" evidence="10">
    <location>
        <begin position="10"/>
        <end position="12"/>
    </location>
    <ligand>
        <name>UDP-N-acetyl-alpha-D-glucosamine</name>
        <dbReference type="ChEBI" id="CHEBI:57705"/>
    </ligand>
</feature>
<evidence type="ECO:0000259" key="11">
    <source>
        <dbReference type="Pfam" id="PF03033"/>
    </source>
</evidence>
<feature type="binding site" evidence="10">
    <location>
        <position position="126"/>
    </location>
    <ligand>
        <name>UDP-N-acetyl-alpha-D-glucosamine</name>
        <dbReference type="ChEBI" id="CHEBI:57705"/>
    </ligand>
</feature>
<sequence length="374" mass="40823">MRIIFTGGGTGGHIYPIMALIERLKETGISSNDEILFVGTKKGLESKIVPAAGVNFRTIKIQGFSRKHLLKNVETIKLFLAATKEAKKILTEFKPDIVMGTGGYVSGALVYEAAKMKIPTLIHESNSVVGLANKFLGHYVDKICYTFSDAEKQFSEKKKLIKTGNPRSQQVLSINSEKVDLAKKFDLNPHMPTVLVFGGSRGALTINQAMIAALSELDGKPYQVIWATGQLYYGSIKEKLAKKQVPRNLKIVPYIDNMPSLLPEMSCVVSRSGATSLAEFTALGVPVVLIPSPNVTHNHQMKNAQDLEKAGAALVIAENDLNPNNFVSSIDHILLDSAYAKKMSEASKRLGVPDSSDQVIKVMKELVASHKNKD</sequence>
<comment type="subcellular location">
    <subcellularLocation>
        <location evidence="10">Cell membrane</location>
        <topology evidence="10">Peripheral membrane protein</topology>
        <orientation evidence="10">Cytoplasmic side</orientation>
    </subcellularLocation>
</comment>
<evidence type="ECO:0000256" key="10">
    <source>
        <dbReference type="HAMAP-Rule" id="MF_00033"/>
    </source>
</evidence>
<comment type="caution">
    <text evidence="13">The sequence shown here is derived from an EMBL/GenBank/DDBJ whole genome shotgun (WGS) entry which is preliminary data.</text>
</comment>
<keyword evidence="7 10" id="KW-0472">Membrane</keyword>
<keyword evidence="4 10" id="KW-0808">Transferase</keyword>
<dbReference type="GO" id="GO:0009252">
    <property type="term" value="P:peptidoglycan biosynthetic process"/>
    <property type="evidence" value="ECO:0007669"/>
    <property type="project" value="UniProtKB-UniRule"/>
</dbReference>
<evidence type="ECO:0000256" key="6">
    <source>
        <dbReference type="ARBA" id="ARBA00022984"/>
    </source>
</evidence>
<evidence type="ECO:0000256" key="3">
    <source>
        <dbReference type="ARBA" id="ARBA00022676"/>
    </source>
</evidence>
<evidence type="ECO:0000256" key="8">
    <source>
        <dbReference type="ARBA" id="ARBA00023306"/>
    </source>
</evidence>
<keyword evidence="8 10" id="KW-0131">Cell cycle</keyword>
<dbReference type="InterPro" id="IPR007235">
    <property type="entry name" value="Glyco_trans_28_C"/>
</dbReference>
<dbReference type="EC" id="2.4.1.227" evidence="10"/>
<dbReference type="GO" id="GO:0008360">
    <property type="term" value="P:regulation of cell shape"/>
    <property type="evidence" value="ECO:0007669"/>
    <property type="project" value="UniProtKB-KW"/>
</dbReference>
<gene>
    <name evidence="10" type="primary">murG</name>
    <name evidence="13" type="ORF">FC23_GL000713</name>
</gene>